<gene>
    <name evidence="1" type="ORF">ACFPFM_32550</name>
</gene>
<keyword evidence="2" id="KW-1185">Reference proteome</keyword>
<keyword evidence="1" id="KW-0808">Transferase</keyword>
<dbReference type="InterPro" id="IPR037143">
    <property type="entry name" value="4-PPantetheinyl_Trfase_dom_sf"/>
</dbReference>
<dbReference type="Gene3D" id="3.90.470.20">
    <property type="entry name" value="4'-phosphopantetheinyl transferase domain"/>
    <property type="match status" value="1"/>
</dbReference>
<dbReference type="EMBL" id="JBHSJB010000032">
    <property type="protein sequence ID" value="MFC5058466.1"/>
    <property type="molecule type" value="Genomic_DNA"/>
</dbReference>
<evidence type="ECO:0000313" key="2">
    <source>
        <dbReference type="Proteomes" id="UP001595833"/>
    </source>
</evidence>
<sequence length="152" mass="15701">MSGWGGASVAFGGLTAPWQLVDPMPLEAVFTRAERLRSGAGRTLQHWAGRLAAKHAVLRLLGEPATPANLGAVEVLPRPTPLCHRTAACLHGHPPGVRLTGVLGGREAGGGEAGGARIRVSVSHTADLAFAVALSSARLPEDHDLEAVSAWT</sequence>
<organism evidence="1 2">
    <name type="scientific">Saccharothrix xinjiangensis</name>
    <dbReference type="NCBI Taxonomy" id="204798"/>
    <lineage>
        <taxon>Bacteria</taxon>
        <taxon>Bacillati</taxon>
        <taxon>Actinomycetota</taxon>
        <taxon>Actinomycetes</taxon>
        <taxon>Pseudonocardiales</taxon>
        <taxon>Pseudonocardiaceae</taxon>
        <taxon>Saccharothrix</taxon>
    </lineage>
</organism>
<comment type="caution">
    <text evidence="1">The sequence shown here is derived from an EMBL/GenBank/DDBJ whole genome shotgun (WGS) entry which is preliminary data.</text>
</comment>
<reference evidence="2" key="1">
    <citation type="journal article" date="2019" name="Int. J. Syst. Evol. Microbiol.">
        <title>The Global Catalogue of Microorganisms (GCM) 10K type strain sequencing project: providing services to taxonomists for standard genome sequencing and annotation.</title>
        <authorList>
            <consortium name="The Broad Institute Genomics Platform"/>
            <consortium name="The Broad Institute Genome Sequencing Center for Infectious Disease"/>
            <person name="Wu L."/>
            <person name="Ma J."/>
        </authorList>
    </citation>
    <scope>NUCLEOTIDE SEQUENCE [LARGE SCALE GENOMIC DNA]</scope>
    <source>
        <strain evidence="2">KCTC 12848</strain>
    </source>
</reference>
<dbReference type="SUPFAM" id="SSF56214">
    <property type="entry name" value="4'-phosphopantetheinyl transferase"/>
    <property type="match status" value="1"/>
</dbReference>
<evidence type="ECO:0000313" key="1">
    <source>
        <dbReference type="EMBL" id="MFC5058466.1"/>
    </source>
</evidence>
<accession>A0ABV9YCZ4</accession>
<dbReference type="RefSeq" id="WP_344041114.1">
    <property type="nucleotide sequence ID" value="NZ_BAAAKE010000027.1"/>
</dbReference>
<dbReference type="Proteomes" id="UP001595833">
    <property type="component" value="Unassembled WGS sequence"/>
</dbReference>
<protein>
    <submittedName>
        <fullName evidence="1">Phosphopantetheinyl transferase</fullName>
    </submittedName>
</protein>
<dbReference type="GO" id="GO:0016740">
    <property type="term" value="F:transferase activity"/>
    <property type="evidence" value="ECO:0007669"/>
    <property type="project" value="UniProtKB-KW"/>
</dbReference>
<name>A0ABV9YCZ4_9PSEU</name>
<proteinExistence type="predicted"/>